<keyword evidence="2" id="KW-0732">Signal</keyword>
<accession>A0A4D7B5H6</accession>
<evidence type="ECO:0000256" key="2">
    <source>
        <dbReference type="SAM" id="SignalP"/>
    </source>
</evidence>
<dbReference type="SUPFAM" id="SSF53850">
    <property type="entry name" value="Periplasmic binding protein-like II"/>
    <property type="match status" value="1"/>
</dbReference>
<keyword evidence="4" id="KW-1185">Reference proteome</keyword>
<protein>
    <submittedName>
        <fullName evidence="3">Tripartite tricarboxylate transporter substrate binding protein</fullName>
    </submittedName>
</protein>
<gene>
    <name evidence="3" type="ORF">E8M01_20515</name>
</gene>
<dbReference type="PANTHER" id="PTHR42928">
    <property type="entry name" value="TRICARBOXYLATE-BINDING PROTEIN"/>
    <property type="match status" value="1"/>
</dbReference>
<sequence>MTSSLIRAATALFAMLTIVTTAASQPYPAGPVRLVVPYAAGGPTDAFARLLVEAWNPSMDGRVYVENKAGGGTVIGTDAVAKAAPDGQTLLLTTVAHAVNVGLYASLPYDTTRDFMPVALLARAPLVLLVNNRSPVTTPAEFIAYVRANRGKLTYGSAGNGSAPHVAQELLNHMAGLQLIHVPYRGNGPALSDLLGGHIDFLFDSAATGLAAARGGGLRLVATSMANRLPQTPDTPALAEAVPGYEAYTWNALFAPAGTPQPVIDKLIATLSVALANPSLQAKALDMGLLLEARPTPQDLARHLSGEIAKWGALIVAAKIKVE</sequence>
<evidence type="ECO:0000256" key="1">
    <source>
        <dbReference type="ARBA" id="ARBA00006987"/>
    </source>
</evidence>
<comment type="similarity">
    <text evidence="1">Belongs to the UPF0065 (bug) family.</text>
</comment>
<dbReference type="InterPro" id="IPR005064">
    <property type="entry name" value="BUG"/>
</dbReference>
<dbReference type="Proteomes" id="UP000298781">
    <property type="component" value="Chromosome"/>
</dbReference>
<dbReference type="Gene3D" id="3.40.190.10">
    <property type="entry name" value="Periplasmic binding protein-like II"/>
    <property type="match status" value="1"/>
</dbReference>
<dbReference type="PIRSF" id="PIRSF017082">
    <property type="entry name" value="YflP"/>
    <property type="match status" value="1"/>
</dbReference>
<feature type="chain" id="PRO_5020377618" evidence="2">
    <location>
        <begin position="23"/>
        <end position="323"/>
    </location>
</feature>
<reference evidence="3 4" key="1">
    <citation type="submission" date="2019-04" db="EMBL/GenBank/DDBJ databases">
        <title>Phreatobacter aquaticus sp. nov.</title>
        <authorList>
            <person name="Choi A."/>
        </authorList>
    </citation>
    <scope>NUCLEOTIDE SEQUENCE [LARGE SCALE GENOMIC DNA]</scope>
    <source>
        <strain evidence="3 4">KCTC 52518</strain>
    </source>
</reference>
<dbReference type="InterPro" id="IPR042100">
    <property type="entry name" value="Bug_dom1"/>
</dbReference>
<dbReference type="PANTHER" id="PTHR42928:SF5">
    <property type="entry name" value="BLR1237 PROTEIN"/>
    <property type="match status" value="1"/>
</dbReference>
<dbReference type="KEGG" id="pstg:E8M01_20515"/>
<organism evidence="3 4">
    <name type="scientific">Phreatobacter stygius</name>
    <dbReference type="NCBI Taxonomy" id="1940610"/>
    <lineage>
        <taxon>Bacteria</taxon>
        <taxon>Pseudomonadati</taxon>
        <taxon>Pseudomonadota</taxon>
        <taxon>Alphaproteobacteria</taxon>
        <taxon>Hyphomicrobiales</taxon>
        <taxon>Phreatobacteraceae</taxon>
        <taxon>Phreatobacter</taxon>
    </lineage>
</organism>
<dbReference type="AlphaFoldDB" id="A0A4D7B5H6"/>
<dbReference type="EMBL" id="CP039690">
    <property type="protein sequence ID" value="QCI66395.1"/>
    <property type="molecule type" value="Genomic_DNA"/>
</dbReference>
<dbReference type="Pfam" id="PF03401">
    <property type="entry name" value="TctC"/>
    <property type="match status" value="1"/>
</dbReference>
<dbReference type="CDD" id="cd13578">
    <property type="entry name" value="PBP2_Bug27"/>
    <property type="match status" value="1"/>
</dbReference>
<dbReference type="RefSeq" id="WP_136961838.1">
    <property type="nucleotide sequence ID" value="NZ_CP039690.1"/>
</dbReference>
<dbReference type="OrthoDB" id="8678477at2"/>
<name>A0A4D7B5H6_9HYPH</name>
<feature type="signal peptide" evidence="2">
    <location>
        <begin position="1"/>
        <end position="22"/>
    </location>
</feature>
<evidence type="ECO:0000313" key="4">
    <source>
        <dbReference type="Proteomes" id="UP000298781"/>
    </source>
</evidence>
<evidence type="ECO:0000313" key="3">
    <source>
        <dbReference type="EMBL" id="QCI66395.1"/>
    </source>
</evidence>
<dbReference type="Gene3D" id="3.40.190.150">
    <property type="entry name" value="Bordetella uptake gene, domain 1"/>
    <property type="match status" value="1"/>
</dbReference>
<proteinExistence type="inferred from homology"/>